<accession>A0ABQ9Y1J8</accession>
<protein>
    <submittedName>
        <fullName evidence="1">Uncharacterized protein</fullName>
    </submittedName>
</protein>
<evidence type="ECO:0000313" key="2">
    <source>
        <dbReference type="Proteomes" id="UP001281761"/>
    </source>
</evidence>
<dbReference type="Proteomes" id="UP001281761">
    <property type="component" value="Unassembled WGS sequence"/>
</dbReference>
<dbReference type="EMBL" id="JARBJD010000045">
    <property type="protein sequence ID" value="KAK2957605.1"/>
    <property type="molecule type" value="Genomic_DNA"/>
</dbReference>
<dbReference type="InterPro" id="IPR016024">
    <property type="entry name" value="ARM-type_fold"/>
</dbReference>
<organism evidence="1 2">
    <name type="scientific">Blattamonas nauphoetae</name>
    <dbReference type="NCBI Taxonomy" id="2049346"/>
    <lineage>
        <taxon>Eukaryota</taxon>
        <taxon>Metamonada</taxon>
        <taxon>Preaxostyla</taxon>
        <taxon>Oxymonadida</taxon>
        <taxon>Blattamonas</taxon>
    </lineage>
</organism>
<gene>
    <name evidence="1" type="ORF">BLNAU_7504</name>
</gene>
<sequence>MDCSPFLNWTEKPFKSVRKTAVVFRSLVATLKLKPVLDVSLDAKAVKFLESVQPDDEKKADDFISNFGRTIDKSSTNFVQSIVVLVSSSSTTITTAAMLMLKILIENSSPKVRLALVNANLIPQLINNLNLLSLSFTEAGNIHIYLMKSINKSFWLATPDGLYRLKIQNQNEPQAVHETISRQAIAPSEMYIGHLCVNRYSRSDC</sequence>
<name>A0ABQ9Y1J8_9EUKA</name>
<keyword evidence="2" id="KW-1185">Reference proteome</keyword>
<evidence type="ECO:0000313" key="1">
    <source>
        <dbReference type="EMBL" id="KAK2957605.1"/>
    </source>
</evidence>
<dbReference type="SUPFAM" id="SSF48371">
    <property type="entry name" value="ARM repeat"/>
    <property type="match status" value="1"/>
</dbReference>
<comment type="caution">
    <text evidence="1">The sequence shown here is derived from an EMBL/GenBank/DDBJ whole genome shotgun (WGS) entry which is preliminary data.</text>
</comment>
<proteinExistence type="predicted"/>
<reference evidence="1 2" key="1">
    <citation type="journal article" date="2022" name="bioRxiv">
        <title>Genomics of Preaxostyla Flagellates Illuminates Evolutionary Transitions and the Path Towards Mitochondrial Loss.</title>
        <authorList>
            <person name="Novak L.V.F."/>
            <person name="Treitli S.C."/>
            <person name="Pyrih J."/>
            <person name="Halakuc P."/>
            <person name="Pipaliya S.V."/>
            <person name="Vacek V."/>
            <person name="Brzon O."/>
            <person name="Soukal P."/>
            <person name="Eme L."/>
            <person name="Dacks J.B."/>
            <person name="Karnkowska A."/>
            <person name="Elias M."/>
            <person name="Hampl V."/>
        </authorList>
    </citation>
    <scope>NUCLEOTIDE SEQUENCE [LARGE SCALE GENOMIC DNA]</scope>
    <source>
        <strain evidence="1">NAU3</strain>
        <tissue evidence="1">Gut</tissue>
    </source>
</reference>